<dbReference type="SFLD" id="SFLDS00003">
    <property type="entry name" value="Haloacid_Dehalogenase"/>
    <property type="match status" value="1"/>
</dbReference>
<dbReference type="InterPro" id="IPR004014">
    <property type="entry name" value="ATPase_P-typ_cation-transptr_N"/>
</dbReference>
<dbReference type="InterPro" id="IPR023214">
    <property type="entry name" value="HAD_sf"/>
</dbReference>
<comment type="function">
    <text evidence="13">Catalyzes the hydrolysis of ATP coupled with the transport of calcium.</text>
</comment>
<proteinExistence type="inferred from homology"/>
<comment type="catalytic activity">
    <reaction evidence="13">
        <text>Ca(2+)(in) + ATP + H2O = Ca(2+)(out) + ADP + phosphate + H(+)</text>
        <dbReference type="Rhea" id="RHEA:18105"/>
        <dbReference type="ChEBI" id="CHEBI:15377"/>
        <dbReference type="ChEBI" id="CHEBI:15378"/>
        <dbReference type="ChEBI" id="CHEBI:29108"/>
        <dbReference type="ChEBI" id="CHEBI:30616"/>
        <dbReference type="ChEBI" id="CHEBI:43474"/>
        <dbReference type="ChEBI" id="CHEBI:456216"/>
        <dbReference type="EC" id="7.2.2.10"/>
    </reaction>
</comment>
<protein>
    <recommendedName>
        <fullName evidence="13">Calcium-transporting ATPase</fullName>
        <ecNumber evidence="13">7.2.2.10</ecNumber>
    </recommendedName>
</protein>
<dbReference type="AlphaFoldDB" id="A0A8C5B971"/>
<dbReference type="GO" id="GO:0046872">
    <property type="term" value="F:metal ion binding"/>
    <property type="evidence" value="ECO:0007669"/>
    <property type="project" value="UniProtKB-KW"/>
</dbReference>
<dbReference type="EC" id="7.2.2.10" evidence="13"/>
<dbReference type="InterPro" id="IPR005782">
    <property type="entry name" value="P-type_ATPase_IIA"/>
</dbReference>
<evidence type="ECO:0000256" key="9">
    <source>
        <dbReference type="ARBA" id="ARBA00022967"/>
    </source>
</evidence>
<reference evidence="15" key="1">
    <citation type="submission" date="2025-08" db="UniProtKB">
        <authorList>
            <consortium name="Ensembl"/>
        </authorList>
    </citation>
    <scope>IDENTIFICATION</scope>
</reference>
<dbReference type="InterPro" id="IPR006068">
    <property type="entry name" value="ATPase_P-typ_cation-transptr_C"/>
</dbReference>
<dbReference type="InterPro" id="IPR023298">
    <property type="entry name" value="ATPase_P-typ_TM_dom_sf"/>
</dbReference>
<dbReference type="SUPFAM" id="SSF81665">
    <property type="entry name" value="Calcium ATPase, transmembrane domain M"/>
    <property type="match status" value="1"/>
</dbReference>
<evidence type="ECO:0000256" key="8">
    <source>
        <dbReference type="ARBA" id="ARBA00022951"/>
    </source>
</evidence>
<evidence type="ECO:0000256" key="10">
    <source>
        <dbReference type="ARBA" id="ARBA00022989"/>
    </source>
</evidence>
<dbReference type="Pfam" id="PF13246">
    <property type="entry name" value="Cation_ATPase"/>
    <property type="match status" value="1"/>
</dbReference>
<evidence type="ECO:0000259" key="14">
    <source>
        <dbReference type="SMART" id="SM00831"/>
    </source>
</evidence>
<accession>A0A8C5B971</accession>
<keyword evidence="16" id="KW-1185">Reference proteome</keyword>
<evidence type="ECO:0000256" key="5">
    <source>
        <dbReference type="ARBA" id="ARBA00022741"/>
    </source>
</evidence>
<dbReference type="InterPro" id="IPR059000">
    <property type="entry name" value="ATPase_P-type_domA"/>
</dbReference>
<sequence>MDNAHTKTVEEVYSFFNVNESTGLGLEQFKKQREKYGPNGKSLWELVVEQFEDLLVRILLLAACISFVLAWFEEGEETVTAFVEPFVILLILIANAIVGVWQERNAENAIEALKEYEPEMGKVYRQDRKSVQRIKARDIVPGDIVEIAVGDKVPADIRISSIKSTTLRVDQSILTGESVSVIKHTDPVPDPRAVNQDKKNMLFSGTNISAGKAIGVVVATGVNTEIGKIRDEMAATEQERTPLQQKLDEFGEQLSKVISLICIAVWMINIGHFNDPVHGGSWIRGAVYYFKIAVALAVAAIPEGLPAVITTCLALGTRRMAKKNAIVRSLPSVETLGCTSVICSDKTGTLTTNQMSVCRMFIMDKVEGDGCSLKEFTVTGSTYAPEGQVFHDGKQVQCSQYDALVELASICALCNDSSLDFNEAKGVFEKVGEATETALTCLVEKMNVFDTELKGLTKIERANACNSVSRQLMKKEFTLEFSRDRKSMSVYCTPNKARASIGKMFIKGAPEGVIDRCTHIRVGSSKVPLTAAIKEKVLSVIREYGTGRDTLRCLALATRDNPERACLCQPLLTSLGFLGTDLTFVGCVGMLDPPRAEVAASIKLCSLAGIRVIMITGDNKGTAVAICRRVGIFSEDDDVSSMAYTGREFDDLTPAQQREAVVKARCFARVEPSHKSKIIEILQSYDEITAMTGDGVNDAPALKKAEIGIAMGSGTAVAKSASEMVLADDNFSTIVAAVEEGRAIYNNMKQFIRYLISSNVGEVVCIFLTAALGFPEALIPVQLLWVNLVTDGLPATALGFNPPDLDIMSKPPRNAREPLISGWLFFRYLAIGCYVGAGTVGAAAWWFVAAEDGPRITFYQLSHFLQCGADNPEFEGVSCEVFESPYPMTMALSVLVTIEMCNALNSVSENQSLMRMPPWENVWLLGAICLSMSLHFLILHVEPLPMIFQITPLNLTQWLMVLKISLPVILLDELLKFSARNYLEAGKEQEKPKGCRFAACMEGISWPFVALSIPLVLWIYSSDTNMADMFWS</sequence>
<feature type="transmembrane region" description="Helical" evidence="13">
    <location>
        <begin position="958"/>
        <end position="975"/>
    </location>
</feature>
<dbReference type="PRINTS" id="PR00120">
    <property type="entry name" value="HATPASE"/>
</dbReference>
<comment type="caution">
    <text evidence="13">Lacks conserved residue(s) required for the propagation of feature annotation.</text>
</comment>
<dbReference type="Proteomes" id="UP000694546">
    <property type="component" value="Chromosome 4"/>
</dbReference>
<dbReference type="GO" id="GO:0005388">
    <property type="term" value="F:P-type calcium transporter activity"/>
    <property type="evidence" value="ECO:0007669"/>
    <property type="project" value="UniProtKB-EC"/>
</dbReference>
<feature type="transmembrane region" description="Helical" evidence="13">
    <location>
        <begin position="78"/>
        <end position="101"/>
    </location>
</feature>
<keyword evidence="13" id="KW-0813">Transport</keyword>
<dbReference type="InterPro" id="IPR001757">
    <property type="entry name" value="P_typ_ATPase"/>
</dbReference>
<evidence type="ECO:0000256" key="4">
    <source>
        <dbReference type="ARBA" id="ARBA00022692"/>
    </source>
</evidence>
<keyword evidence="13" id="KW-0106">Calcium</keyword>
<dbReference type="Pfam" id="PF00690">
    <property type="entry name" value="Cation_ATPase_N"/>
    <property type="match status" value="1"/>
</dbReference>
<keyword evidence="11 13" id="KW-0406">Ion transport</keyword>
<evidence type="ECO:0000256" key="1">
    <source>
        <dbReference type="ARBA" id="ARBA00004326"/>
    </source>
</evidence>
<feature type="transmembrane region" description="Helical" evidence="13">
    <location>
        <begin position="254"/>
        <end position="272"/>
    </location>
</feature>
<keyword evidence="6 13" id="KW-0067">ATP-binding</keyword>
<evidence type="ECO:0000256" key="3">
    <source>
        <dbReference type="ARBA" id="ARBA00022568"/>
    </source>
</evidence>
<dbReference type="InterPro" id="IPR036412">
    <property type="entry name" value="HAD-like_sf"/>
</dbReference>
<dbReference type="Pfam" id="PF00689">
    <property type="entry name" value="Cation_ATPase_C"/>
    <property type="match status" value="1"/>
</dbReference>
<dbReference type="Gene3D" id="3.40.50.1000">
    <property type="entry name" value="HAD superfamily/HAD-like"/>
    <property type="match status" value="1"/>
</dbReference>
<feature type="transmembrane region" description="Helical" evidence="13">
    <location>
        <begin position="996"/>
        <end position="1020"/>
    </location>
</feature>
<dbReference type="InterPro" id="IPR008250">
    <property type="entry name" value="ATPase_P-typ_transduc_dom_A_sf"/>
</dbReference>
<evidence type="ECO:0000256" key="11">
    <source>
        <dbReference type="ARBA" id="ARBA00023065"/>
    </source>
</evidence>
<comment type="similarity">
    <text evidence="2 13">Belongs to the cation transport ATPase (P-type) (TC 3.A.3) family. Type IIA subfamily.</text>
</comment>
<dbReference type="SMART" id="SM00831">
    <property type="entry name" value="Cation_ATPase_N"/>
    <property type="match status" value="1"/>
</dbReference>
<keyword evidence="7" id="KW-0460">Magnesium</keyword>
<gene>
    <name evidence="15" type="primary">atp2a2b</name>
</gene>
<feature type="domain" description="Cation-transporting P-type ATPase N-terminal" evidence="14">
    <location>
        <begin position="3"/>
        <end position="71"/>
    </location>
</feature>
<dbReference type="SFLD" id="SFLDF00027">
    <property type="entry name" value="p-type_atpase"/>
    <property type="match status" value="1"/>
</dbReference>
<evidence type="ECO:0000256" key="2">
    <source>
        <dbReference type="ARBA" id="ARBA00005675"/>
    </source>
</evidence>
<dbReference type="Ensembl" id="ENSGMOT00000074613.1">
    <property type="protein sequence ID" value="ENSGMOP00000042701.1"/>
    <property type="gene ID" value="ENSGMOG00000008137.2"/>
</dbReference>
<keyword evidence="3 13" id="KW-0109">Calcium transport</keyword>
<keyword evidence="8" id="KW-0703">Sarcoplasmic reticulum</keyword>
<feature type="transmembrane region" description="Helical" evidence="13">
    <location>
        <begin position="54"/>
        <end position="72"/>
    </location>
</feature>
<dbReference type="GO" id="GO:0033017">
    <property type="term" value="C:sarcoplasmic reticulum membrane"/>
    <property type="evidence" value="ECO:0007669"/>
    <property type="project" value="UniProtKB-SubCell"/>
</dbReference>
<feature type="transmembrane region" description="Helical" evidence="13">
    <location>
        <begin position="921"/>
        <end position="938"/>
    </location>
</feature>
<evidence type="ECO:0000313" key="15">
    <source>
        <dbReference type="Ensembl" id="ENSGMOP00000042701.1"/>
    </source>
</evidence>
<keyword evidence="10 13" id="KW-1133">Transmembrane helix</keyword>
<dbReference type="CDD" id="cd02083">
    <property type="entry name" value="P-type_ATPase_SERCA"/>
    <property type="match status" value="1"/>
</dbReference>
<dbReference type="InterPro" id="IPR044492">
    <property type="entry name" value="P_typ_ATPase_HD_dom"/>
</dbReference>
<dbReference type="Pfam" id="PF00122">
    <property type="entry name" value="E1-E2_ATPase"/>
    <property type="match status" value="1"/>
</dbReference>
<dbReference type="SUPFAM" id="SSF81660">
    <property type="entry name" value="Metal cation-transporting ATPase, ATP-binding domain N"/>
    <property type="match status" value="1"/>
</dbReference>
<dbReference type="GO" id="GO:0005524">
    <property type="term" value="F:ATP binding"/>
    <property type="evidence" value="ECO:0007669"/>
    <property type="project" value="UniProtKB-KW"/>
</dbReference>
<dbReference type="Gene3D" id="3.40.1110.10">
    <property type="entry name" value="Calcium-transporting ATPase, cytoplasmic domain N"/>
    <property type="match status" value="1"/>
</dbReference>
<dbReference type="Pfam" id="PF08282">
    <property type="entry name" value="Hydrolase_3"/>
    <property type="match status" value="1"/>
</dbReference>
<dbReference type="InterPro" id="IPR023299">
    <property type="entry name" value="ATPase_P-typ_cyto_dom_N"/>
</dbReference>
<dbReference type="PROSITE" id="PS00154">
    <property type="entry name" value="ATPASE_E1_E2"/>
    <property type="match status" value="1"/>
</dbReference>
<dbReference type="NCBIfam" id="TIGR01494">
    <property type="entry name" value="ATPase_P-type"/>
    <property type="match status" value="2"/>
</dbReference>
<dbReference type="SUPFAM" id="SSF56784">
    <property type="entry name" value="HAD-like"/>
    <property type="match status" value="1"/>
</dbReference>
<dbReference type="PANTHER" id="PTHR42861">
    <property type="entry name" value="CALCIUM-TRANSPORTING ATPASE"/>
    <property type="match status" value="1"/>
</dbReference>
<organism evidence="15 16">
    <name type="scientific">Gadus morhua</name>
    <name type="common">Atlantic cod</name>
    <dbReference type="NCBI Taxonomy" id="8049"/>
    <lineage>
        <taxon>Eukaryota</taxon>
        <taxon>Metazoa</taxon>
        <taxon>Chordata</taxon>
        <taxon>Craniata</taxon>
        <taxon>Vertebrata</taxon>
        <taxon>Euteleostomi</taxon>
        <taxon>Actinopterygii</taxon>
        <taxon>Neopterygii</taxon>
        <taxon>Teleostei</taxon>
        <taxon>Neoteleostei</taxon>
        <taxon>Acanthomorphata</taxon>
        <taxon>Zeiogadaria</taxon>
        <taxon>Gadariae</taxon>
        <taxon>Gadiformes</taxon>
        <taxon>Gadoidei</taxon>
        <taxon>Gadidae</taxon>
        <taxon>Gadus</taxon>
    </lineage>
</organism>
<evidence type="ECO:0000313" key="16">
    <source>
        <dbReference type="Proteomes" id="UP000694546"/>
    </source>
</evidence>
<dbReference type="SUPFAM" id="SSF81653">
    <property type="entry name" value="Calcium ATPase, transduction domain A"/>
    <property type="match status" value="1"/>
</dbReference>
<dbReference type="Gene3D" id="1.20.1110.10">
    <property type="entry name" value="Calcium-transporting ATPase, transmembrane domain"/>
    <property type="match status" value="1"/>
</dbReference>
<feature type="transmembrane region" description="Helical" evidence="13">
    <location>
        <begin position="825"/>
        <end position="848"/>
    </location>
</feature>
<keyword evidence="4 13" id="KW-0812">Transmembrane</keyword>
<dbReference type="GeneTree" id="ENSGT00940000155668"/>
<keyword evidence="5 13" id="KW-0547">Nucleotide-binding</keyword>
<dbReference type="PRINTS" id="PR00119">
    <property type="entry name" value="CATATPASE"/>
</dbReference>
<evidence type="ECO:0000256" key="7">
    <source>
        <dbReference type="ARBA" id="ARBA00022842"/>
    </source>
</evidence>
<dbReference type="SFLD" id="SFLDG00002">
    <property type="entry name" value="C1.7:_P-type_atpase_like"/>
    <property type="match status" value="1"/>
</dbReference>
<keyword evidence="9" id="KW-1278">Translocase</keyword>
<feature type="transmembrane region" description="Helical" evidence="13">
    <location>
        <begin position="751"/>
        <end position="774"/>
    </location>
</feature>
<feature type="transmembrane region" description="Helical" evidence="13">
    <location>
        <begin position="292"/>
        <end position="315"/>
    </location>
</feature>
<name>A0A8C5B971_GADMO</name>
<comment type="subcellular location">
    <subcellularLocation>
        <location evidence="13">Membrane</location>
        <topology evidence="13">Multi-pass membrane protein</topology>
    </subcellularLocation>
    <subcellularLocation>
        <location evidence="1">Sarcoplasmic reticulum membrane</location>
        <topology evidence="1">Multi-pass membrane protein</topology>
    </subcellularLocation>
</comment>
<keyword evidence="12 13" id="KW-0472">Membrane</keyword>
<evidence type="ECO:0000256" key="13">
    <source>
        <dbReference type="RuleBase" id="RU361146"/>
    </source>
</evidence>
<dbReference type="Gene3D" id="2.70.150.10">
    <property type="entry name" value="Calcium-transporting ATPase, cytoplasmic transduction domain A"/>
    <property type="match status" value="1"/>
</dbReference>
<evidence type="ECO:0000256" key="12">
    <source>
        <dbReference type="ARBA" id="ARBA00023136"/>
    </source>
</evidence>
<dbReference type="GO" id="GO:0016887">
    <property type="term" value="F:ATP hydrolysis activity"/>
    <property type="evidence" value="ECO:0007669"/>
    <property type="project" value="InterPro"/>
</dbReference>
<reference evidence="15" key="2">
    <citation type="submission" date="2025-09" db="UniProtKB">
        <authorList>
            <consortium name="Ensembl"/>
        </authorList>
    </citation>
    <scope>IDENTIFICATION</scope>
</reference>
<dbReference type="InterPro" id="IPR018303">
    <property type="entry name" value="ATPase_P-typ_P_site"/>
</dbReference>
<evidence type="ECO:0000256" key="6">
    <source>
        <dbReference type="ARBA" id="ARBA00022840"/>
    </source>
</evidence>
<dbReference type="NCBIfam" id="TIGR01116">
    <property type="entry name" value="ATPase-IIA1_Ca"/>
    <property type="match status" value="1"/>
</dbReference>